<organism evidence="7 8">
    <name type="scientific">Paraburkholderia rhizosphaerae</name>
    <dbReference type="NCBI Taxonomy" id="480658"/>
    <lineage>
        <taxon>Bacteria</taxon>
        <taxon>Pseudomonadati</taxon>
        <taxon>Pseudomonadota</taxon>
        <taxon>Betaproteobacteria</taxon>
        <taxon>Burkholderiales</taxon>
        <taxon>Burkholderiaceae</taxon>
        <taxon>Paraburkholderia</taxon>
    </lineage>
</organism>
<dbReference type="GO" id="GO:0043165">
    <property type="term" value="P:Gram-negative-bacterium-type cell outer membrane assembly"/>
    <property type="evidence" value="ECO:0007669"/>
    <property type="project" value="UniProtKB-UniRule"/>
</dbReference>
<dbReference type="Pfam" id="PF04355">
    <property type="entry name" value="BamE"/>
    <property type="match status" value="1"/>
</dbReference>
<comment type="subcellular location">
    <subcellularLocation>
        <location evidence="4">Cell outer membrane</location>
        <topology evidence="4">Lipid-anchor</topology>
    </subcellularLocation>
</comment>
<dbReference type="InterPro" id="IPR037873">
    <property type="entry name" value="BamE-like"/>
</dbReference>
<comment type="function">
    <text evidence="4">Part of the outer membrane protein assembly complex, which is involved in assembly and insertion of beta-barrel proteins into the outer membrane.</text>
</comment>
<reference evidence="7 8" key="1">
    <citation type="submission" date="2019-03" db="EMBL/GenBank/DDBJ databases">
        <title>Genomic Encyclopedia of Type Strains, Phase III (KMG-III): the genomes of soil and plant-associated and newly described type strains.</title>
        <authorList>
            <person name="Whitman W."/>
        </authorList>
    </citation>
    <scope>NUCLEOTIDE SEQUENCE [LARGE SCALE GENOMIC DNA]</scope>
    <source>
        <strain evidence="7 8">LMG 29544</strain>
    </source>
</reference>
<dbReference type="PROSITE" id="PS51257">
    <property type="entry name" value="PROKAR_LIPOPROTEIN"/>
    <property type="match status" value="1"/>
</dbReference>
<dbReference type="EMBL" id="SORE01000009">
    <property type="protein sequence ID" value="TDY50313.1"/>
    <property type="molecule type" value="Genomic_DNA"/>
</dbReference>
<evidence type="ECO:0000259" key="6">
    <source>
        <dbReference type="Pfam" id="PF04355"/>
    </source>
</evidence>
<comment type="subunit">
    <text evidence="4">Part of the Bam complex.</text>
</comment>
<dbReference type="PANTHER" id="PTHR37482:SF1">
    <property type="entry name" value="OUTER MEMBRANE PROTEIN ASSEMBLY FACTOR BAME"/>
    <property type="match status" value="1"/>
</dbReference>
<protein>
    <recommendedName>
        <fullName evidence="4">Outer membrane protein assembly factor BamE</fullName>
    </recommendedName>
</protein>
<feature type="domain" description="Outer membrane protein assembly factor BamE" evidence="6">
    <location>
        <begin position="57"/>
        <end position="127"/>
    </location>
</feature>
<sequence>MREMIPKSVMFYRGSRMRGTLIAVAAVAMVAGCSTYDSVTQKIAQSITPYRITVVQGNFVSREAAAQMQVGMSRAQVRQLLGTPLLTDMFHADRWDYLFYFKRGSTSVVQQRDFIVHFENDRVASWSGGEDLPSNLELLADIDGDKAGKKVKVASAASGASAPAAAAASEASAPVAAASPPPSTPDTALSPTGEAAQAGSLPPEDPNAQAAQAANRLTNAVQAPGKNTTPSVRAGNPQSNGGVPQNATAPGQPQFHFQRPPPPQIQGVPQDNPVGPAGPQNGDSQAPAPAPAPAQSQPSS</sequence>
<keyword evidence="2 4" id="KW-0472">Membrane</keyword>
<evidence type="ECO:0000256" key="2">
    <source>
        <dbReference type="ARBA" id="ARBA00023136"/>
    </source>
</evidence>
<comment type="similarity">
    <text evidence="4">Belongs to the BamE family.</text>
</comment>
<dbReference type="InterPro" id="IPR007450">
    <property type="entry name" value="BamE_dom"/>
</dbReference>
<dbReference type="GO" id="GO:0051205">
    <property type="term" value="P:protein insertion into membrane"/>
    <property type="evidence" value="ECO:0007669"/>
    <property type="project" value="UniProtKB-UniRule"/>
</dbReference>
<proteinExistence type="inferred from homology"/>
<evidence type="ECO:0000313" key="7">
    <source>
        <dbReference type="EMBL" id="TDY50313.1"/>
    </source>
</evidence>
<dbReference type="Gene3D" id="3.30.1450.10">
    <property type="match status" value="1"/>
</dbReference>
<keyword evidence="8" id="KW-1185">Reference proteome</keyword>
<feature type="compositionally biased region" description="Polar residues" evidence="5">
    <location>
        <begin position="209"/>
        <end position="249"/>
    </location>
</feature>
<keyword evidence="4" id="KW-0564">Palmitate</keyword>
<comment type="caution">
    <text evidence="7">The sequence shown here is derived from an EMBL/GenBank/DDBJ whole genome shotgun (WGS) entry which is preliminary data.</text>
</comment>
<dbReference type="AlphaFoldDB" id="A0A4R8LRR5"/>
<evidence type="ECO:0000313" key="8">
    <source>
        <dbReference type="Proteomes" id="UP000295509"/>
    </source>
</evidence>
<feature type="region of interest" description="Disordered" evidence="5">
    <location>
        <begin position="173"/>
        <end position="300"/>
    </location>
</feature>
<dbReference type="InterPro" id="IPR026592">
    <property type="entry name" value="BamE"/>
</dbReference>
<dbReference type="PANTHER" id="PTHR37482">
    <property type="entry name" value="OUTER MEMBRANE PROTEIN ASSEMBLY FACTOR BAME"/>
    <property type="match status" value="1"/>
</dbReference>
<gene>
    <name evidence="4" type="primary">bamE</name>
    <name evidence="7" type="ORF">BX592_10997</name>
</gene>
<keyword evidence="1 4" id="KW-0732">Signal</keyword>
<dbReference type="GO" id="GO:0030674">
    <property type="term" value="F:protein-macromolecule adaptor activity"/>
    <property type="evidence" value="ECO:0007669"/>
    <property type="project" value="TreeGrafter"/>
</dbReference>
<keyword evidence="3 4" id="KW-0998">Cell outer membrane</keyword>
<evidence type="ECO:0000256" key="5">
    <source>
        <dbReference type="SAM" id="MobiDB-lite"/>
    </source>
</evidence>
<keyword evidence="4" id="KW-0449">Lipoprotein</keyword>
<dbReference type="Proteomes" id="UP000295509">
    <property type="component" value="Unassembled WGS sequence"/>
</dbReference>
<evidence type="ECO:0000256" key="1">
    <source>
        <dbReference type="ARBA" id="ARBA00022729"/>
    </source>
</evidence>
<evidence type="ECO:0000256" key="4">
    <source>
        <dbReference type="HAMAP-Rule" id="MF_00925"/>
    </source>
</evidence>
<evidence type="ECO:0000256" key="3">
    <source>
        <dbReference type="ARBA" id="ARBA00023237"/>
    </source>
</evidence>
<accession>A0A4R8LRR5</accession>
<dbReference type="GO" id="GO:1990063">
    <property type="term" value="C:Bam protein complex"/>
    <property type="evidence" value="ECO:0007669"/>
    <property type="project" value="TreeGrafter"/>
</dbReference>
<name>A0A4R8LRR5_9BURK</name>
<dbReference type="HAMAP" id="MF_00925">
    <property type="entry name" value="OM_assembly_BamE"/>
    <property type="match status" value="1"/>
</dbReference>